<dbReference type="InterPro" id="IPR011946">
    <property type="entry name" value="Integrase_integron-type"/>
</dbReference>
<dbReference type="PANTHER" id="PTHR30349">
    <property type="entry name" value="PHAGE INTEGRASE-RELATED"/>
    <property type="match status" value="1"/>
</dbReference>
<reference evidence="8" key="1">
    <citation type="submission" date="2023-09" db="EMBL/GenBank/DDBJ databases">
        <title>Undibacterium sp. 20NA77.5 isolated from freshwater.</title>
        <authorList>
            <person name="Le V."/>
            <person name="Ko S.-R."/>
            <person name="Ahn C.-Y."/>
            <person name="Oh H.-M."/>
        </authorList>
    </citation>
    <scope>NUCLEOTIDE SEQUENCE</scope>
    <source>
        <strain evidence="8">20NA77.5</strain>
    </source>
</reference>
<comment type="similarity">
    <text evidence="1">Belongs to the 'phage' integrase family.</text>
</comment>
<sequence>MKISTESVIPMELHSTKLLDRVKEAIRYKHYSLRTEKVYVFWCRYFIRFHQLRHPKDMGAPEVEAFLSFLANEKQVSPSTHRQALSAILFMYKVVLRIDLPWLKEIGQPTTTRRLPVVLSVDEICAIFSRLSGEHLLLAQLLYGTGMRINEALQLRVKDIDFLHNTIVVRAGKGNKDRALRLPLSLVDHLKAQLINSKTLWAKDRANRVAGVEMPYALSKKYPSAGQTWAWHWVFPQANVSVDPRSKVVRRHHLYDRTFQRAFKLAKEAAQIHKPASPHTLRHSFATHLLQSGYDIGTVQELLGHADVSTTMIYTHVLKVGGAGVRSPLDRITI</sequence>
<evidence type="ECO:0000259" key="6">
    <source>
        <dbReference type="PROSITE" id="PS51898"/>
    </source>
</evidence>
<name>A0ABY9RQM6_9BURK</name>
<dbReference type="PROSITE" id="PS51900">
    <property type="entry name" value="CB"/>
    <property type="match status" value="1"/>
</dbReference>
<dbReference type="Gene3D" id="1.10.150.130">
    <property type="match status" value="1"/>
</dbReference>
<keyword evidence="2" id="KW-0229">DNA integration</keyword>
<dbReference type="PROSITE" id="PS51898">
    <property type="entry name" value="TYR_RECOMBINASE"/>
    <property type="match status" value="1"/>
</dbReference>
<dbReference type="InterPro" id="IPR010998">
    <property type="entry name" value="Integrase_recombinase_N"/>
</dbReference>
<dbReference type="NCBIfam" id="TIGR02249">
    <property type="entry name" value="integrase_gron"/>
    <property type="match status" value="1"/>
</dbReference>
<evidence type="ECO:0000256" key="2">
    <source>
        <dbReference type="ARBA" id="ARBA00022908"/>
    </source>
</evidence>
<evidence type="ECO:0000256" key="1">
    <source>
        <dbReference type="ARBA" id="ARBA00008857"/>
    </source>
</evidence>
<evidence type="ECO:0000256" key="4">
    <source>
        <dbReference type="ARBA" id="ARBA00023172"/>
    </source>
</evidence>
<feature type="domain" description="Core-binding (CB)" evidence="7">
    <location>
        <begin position="16"/>
        <end position="96"/>
    </location>
</feature>
<gene>
    <name evidence="8" type="ORF">RF679_11795</name>
</gene>
<feature type="domain" description="Tyr recombinase" evidence="6">
    <location>
        <begin position="114"/>
        <end position="330"/>
    </location>
</feature>
<evidence type="ECO:0000259" key="7">
    <source>
        <dbReference type="PROSITE" id="PS51900"/>
    </source>
</evidence>
<dbReference type="SUPFAM" id="SSF56349">
    <property type="entry name" value="DNA breaking-rejoining enzymes"/>
    <property type="match status" value="1"/>
</dbReference>
<protein>
    <submittedName>
        <fullName evidence="8">Integron integrase</fullName>
    </submittedName>
</protein>
<evidence type="ECO:0000313" key="8">
    <source>
        <dbReference type="EMBL" id="WMW82540.1"/>
    </source>
</evidence>
<dbReference type="InterPro" id="IPR004107">
    <property type="entry name" value="Integrase_SAM-like_N"/>
</dbReference>
<dbReference type="InterPro" id="IPR050090">
    <property type="entry name" value="Tyrosine_recombinase_XerCD"/>
</dbReference>
<evidence type="ECO:0000256" key="3">
    <source>
        <dbReference type="ARBA" id="ARBA00023125"/>
    </source>
</evidence>
<dbReference type="Gene3D" id="1.10.443.10">
    <property type="entry name" value="Intergrase catalytic core"/>
    <property type="match status" value="1"/>
</dbReference>
<evidence type="ECO:0000256" key="5">
    <source>
        <dbReference type="PROSITE-ProRule" id="PRU01248"/>
    </source>
</evidence>
<dbReference type="RefSeq" id="WP_309484011.1">
    <property type="nucleotide sequence ID" value="NZ_CP133720.1"/>
</dbReference>
<dbReference type="Pfam" id="PF00589">
    <property type="entry name" value="Phage_integrase"/>
    <property type="match status" value="1"/>
</dbReference>
<dbReference type="InterPro" id="IPR044068">
    <property type="entry name" value="CB"/>
</dbReference>
<dbReference type="InterPro" id="IPR013762">
    <property type="entry name" value="Integrase-like_cat_sf"/>
</dbReference>
<proteinExistence type="inferred from homology"/>
<dbReference type="Pfam" id="PF13495">
    <property type="entry name" value="Phage_int_SAM_4"/>
    <property type="match status" value="1"/>
</dbReference>
<evidence type="ECO:0000313" key="9">
    <source>
        <dbReference type="Proteomes" id="UP001181355"/>
    </source>
</evidence>
<keyword evidence="4" id="KW-0233">DNA recombination</keyword>
<keyword evidence="3 5" id="KW-0238">DNA-binding</keyword>
<dbReference type="EMBL" id="CP133720">
    <property type="protein sequence ID" value="WMW82540.1"/>
    <property type="molecule type" value="Genomic_DNA"/>
</dbReference>
<dbReference type="Proteomes" id="UP001181355">
    <property type="component" value="Chromosome"/>
</dbReference>
<organism evidence="8 9">
    <name type="scientific">Undibacterium cyanobacteriorum</name>
    <dbReference type="NCBI Taxonomy" id="3073561"/>
    <lineage>
        <taxon>Bacteria</taxon>
        <taxon>Pseudomonadati</taxon>
        <taxon>Pseudomonadota</taxon>
        <taxon>Betaproteobacteria</taxon>
        <taxon>Burkholderiales</taxon>
        <taxon>Oxalobacteraceae</taxon>
        <taxon>Undibacterium</taxon>
    </lineage>
</organism>
<accession>A0ABY9RQM6</accession>
<dbReference type="NCBIfam" id="NF011946">
    <property type="entry name" value="PRK15417.1"/>
    <property type="match status" value="1"/>
</dbReference>
<dbReference type="InterPro" id="IPR011010">
    <property type="entry name" value="DNA_brk_join_enz"/>
</dbReference>
<dbReference type="InterPro" id="IPR002104">
    <property type="entry name" value="Integrase_catalytic"/>
</dbReference>
<dbReference type="PANTHER" id="PTHR30349:SF64">
    <property type="entry name" value="PROPHAGE INTEGRASE INTD-RELATED"/>
    <property type="match status" value="1"/>
</dbReference>
<keyword evidence="9" id="KW-1185">Reference proteome</keyword>